<dbReference type="InterPro" id="IPR029062">
    <property type="entry name" value="Class_I_gatase-like"/>
</dbReference>
<evidence type="ECO:0000259" key="1">
    <source>
        <dbReference type="Pfam" id="PF01965"/>
    </source>
</evidence>
<dbReference type="Pfam" id="PF01965">
    <property type="entry name" value="DJ-1_PfpI"/>
    <property type="match status" value="1"/>
</dbReference>
<dbReference type="InterPro" id="IPR002818">
    <property type="entry name" value="DJ-1/PfpI"/>
</dbReference>
<dbReference type="PANTHER" id="PTHR43130">
    <property type="entry name" value="ARAC-FAMILY TRANSCRIPTIONAL REGULATOR"/>
    <property type="match status" value="1"/>
</dbReference>
<dbReference type="Gene3D" id="3.40.50.880">
    <property type="match status" value="1"/>
</dbReference>
<dbReference type="CDD" id="cd03139">
    <property type="entry name" value="GATase1_PfpI_2"/>
    <property type="match status" value="1"/>
</dbReference>
<gene>
    <name evidence="2" type="ORF">TS85_18445</name>
</gene>
<evidence type="ECO:0000313" key="2">
    <source>
        <dbReference type="EMBL" id="AJP73351.1"/>
    </source>
</evidence>
<dbReference type="GO" id="GO:0006355">
    <property type="term" value="P:regulation of DNA-templated transcription"/>
    <property type="evidence" value="ECO:0007669"/>
    <property type="project" value="TreeGrafter"/>
</dbReference>
<dbReference type="KEGG" id="sphi:TS85_18445"/>
<reference evidence="2 3" key="1">
    <citation type="journal article" date="2015" name="Int. J. Syst. Evol. Microbiol.">
        <title>Sphingomonas hengshuiensis sp. nov., isolated from lake wetland.</title>
        <authorList>
            <person name="Wei S."/>
            <person name="Wang T."/>
            <person name="Liu H."/>
            <person name="Zhang C."/>
            <person name="Guo J."/>
            <person name="Wang Q."/>
            <person name="Liang K."/>
            <person name="Zhang Z."/>
        </authorList>
    </citation>
    <scope>NUCLEOTIDE SEQUENCE [LARGE SCALE GENOMIC DNA]</scope>
    <source>
        <strain evidence="2 3">WHSC-8</strain>
    </source>
</reference>
<proteinExistence type="predicted"/>
<evidence type="ECO:0000313" key="3">
    <source>
        <dbReference type="Proteomes" id="UP000032300"/>
    </source>
</evidence>
<reference evidence="2 3" key="2">
    <citation type="submission" date="2015-02" db="EMBL/GenBank/DDBJ databases">
        <title>The complete genome of Sphingomonas hengshuiensis sp. WHSC-8 isolated from soil of Hengshui Lake.</title>
        <authorList>
            <person name="Wei S."/>
            <person name="Guo J."/>
            <person name="Su C."/>
            <person name="Wu R."/>
            <person name="Zhang Z."/>
            <person name="Liang K."/>
            <person name="Li H."/>
            <person name="Wang T."/>
            <person name="Liu H."/>
            <person name="Zhang C."/>
            <person name="Li Z."/>
            <person name="Wang Q."/>
            <person name="Meng J."/>
        </authorList>
    </citation>
    <scope>NUCLEOTIDE SEQUENCE [LARGE SCALE GENOMIC DNA]</scope>
    <source>
        <strain evidence="2 3">WHSC-8</strain>
    </source>
</reference>
<dbReference type="SUPFAM" id="SSF52317">
    <property type="entry name" value="Class I glutamine amidotransferase-like"/>
    <property type="match status" value="1"/>
</dbReference>
<keyword evidence="3" id="KW-1185">Reference proteome</keyword>
<accession>A0A7U4JAQ0</accession>
<sequence>MAEPAPLHIAFLLYPDVTQLDLTGPAQILSRLGNVRLVLVAKTRDPVPTDAQFPLLPGATFADVPRTDILCVPGGFGTVAAMEDAETLAWVRQVAEGAQWVTSVCTGSLLLAAAGLLRGYRATSHWASRDQLAWFGAEPVAERVVFDRNRVTGGGVTAGIDFALALTARIRGEAHARFVQLSLEYDPAPPFDSGSPERADPATLARYRDMVSRFAPDRAEKVRAIAARSA</sequence>
<name>A0A7U4JAQ0_9SPHN</name>
<protein>
    <submittedName>
        <fullName evidence="2">Thiamine biosynthesis protein ThiJ</fullName>
    </submittedName>
</protein>
<dbReference type="OrthoDB" id="186587at2"/>
<dbReference type="EMBL" id="CP010836">
    <property type="protein sequence ID" value="AJP73351.1"/>
    <property type="molecule type" value="Genomic_DNA"/>
</dbReference>
<dbReference type="RefSeq" id="WP_044334183.1">
    <property type="nucleotide sequence ID" value="NZ_CP010836.1"/>
</dbReference>
<dbReference type="PANTHER" id="PTHR43130:SF2">
    <property type="entry name" value="DJ-1_PFPI DOMAIN-CONTAINING PROTEIN"/>
    <property type="match status" value="1"/>
</dbReference>
<organism evidence="2 3">
    <name type="scientific">Sphingomonas hengshuiensis</name>
    <dbReference type="NCBI Taxonomy" id="1609977"/>
    <lineage>
        <taxon>Bacteria</taxon>
        <taxon>Pseudomonadati</taxon>
        <taxon>Pseudomonadota</taxon>
        <taxon>Alphaproteobacteria</taxon>
        <taxon>Sphingomonadales</taxon>
        <taxon>Sphingomonadaceae</taxon>
        <taxon>Sphingomonas</taxon>
    </lineage>
</organism>
<dbReference type="AlphaFoldDB" id="A0A7U4JAQ0"/>
<dbReference type="InterPro" id="IPR052158">
    <property type="entry name" value="INH-QAR"/>
</dbReference>
<dbReference type="Proteomes" id="UP000032300">
    <property type="component" value="Chromosome"/>
</dbReference>
<feature type="domain" description="DJ-1/PfpI" evidence="1">
    <location>
        <begin position="9"/>
        <end position="167"/>
    </location>
</feature>